<dbReference type="AlphaFoldDB" id="A0A2Z4MFZ5"/>
<keyword evidence="1" id="KW-1133">Transmembrane helix</keyword>
<feature type="transmembrane region" description="Helical" evidence="1">
    <location>
        <begin position="7"/>
        <end position="29"/>
    </location>
</feature>
<dbReference type="RefSeq" id="WP_048032188.1">
    <property type="nucleotide sequence ID" value="NZ_CP030117.1"/>
</dbReference>
<keyword evidence="1" id="KW-0812">Transmembrane</keyword>
<evidence type="ECO:0000313" key="3">
    <source>
        <dbReference type="Proteomes" id="UP000036061"/>
    </source>
</evidence>
<sequence>MAKLKEFFLFALVYIGMFFMMLSFVLPYGNFTAWGEFTKGIAQIKVTVALGYAALIAAIAATQKHAGQFSKNKKALYNIIRLFCLMIFLDMFLYGYSFNVFFQKVNLIIYAGSTLVFIILTVAVLKLIRMMINIEE</sequence>
<reference evidence="2 3" key="1">
    <citation type="journal article" date="2015" name="Genome Announc.">
        <title>Draft Genome Sequence of Brevibacillus brevis DZQ7, a Plant Growth-Promoting Rhizobacterium with Broad-Spectrum Antimicrobial Activity.</title>
        <authorList>
            <person name="Hou Q."/>
            <person name="Wang C."/>
            <person name="Hou X."/>
            <person name="Xia Z."/>
            <person name="Ye J."/>
            <person name="Liu K."/>
            <person name="Liu H."/>
            <person name="Wang J."/>
            <person name="Guo H."/>
            <person name="Yu X."/>
            <person name="Yang Y."/>
            <person name="Du B."/>
            <person name="Ding Y."/>
        </authorList>
    </citation>
    <scope>NUCLEOTIDE SEQUENCE [LARGE SCALE GENOMIC DNA]</scope>
    <source>
        <strain evidence="2 3">DZQ7</strain>
    </source>
</reference>
<proteinExistence type="predicted"/>
<dbReference type="Proteomes" id="UP000036061">
    <property type="component" value="Chromosome"/>
</dbReference>
<feature type="transmembrane region" description="Helical" evidence="1">
    <location>
        <begin position="108"/>
        <end position="128"/>
    </location>
</feature>
<name>A0A2Z4MFZ5_BREBE</name>
<feature type="transmembrane region" description="Helical" evidence="1">
    <location>
        <begin position="75"/>
        <end position="96"/>
    </location>
</feature>
<gene>
    <name evidence="2" type="ORF">AB432_010175</name>
</gene>
<protein>
    <submittedName>
        <fullName evidence="2">Uncharacterized protein</fullName>
    </submittedName>
</protein>
<organism evidence="2 3">
    <name type="scientific">Brevibacillus brevis</name>
    <name type="common">Bacillus brevis</name>
    <dbReference type="NCBI Taxonomy" id="1393"/>
    <lineage>
        <taxon>Bacteria</taxon>
        <taxon>Bacillati</taxon>
        <taxon>Bacillota</taxon>
        <taxon>Bacilli</taxon>
        <taxon>Bacillales</taxon>
        <taxon>Paenibacillaceae</taxon>
        <taxon>Brevibacillus</taxon>
    </lineage>
</organism>
<keyword evidence="1" id="KW-0472">Membrane</keyword>
<feature type="transmembrane region" description="Helical" evidence="1">
    <location>
        <begin position="41"/>
        <end position="63"/>
    </location>
</feature>
<evidence type="ECO:0000256" key="1">
    <source>
        <dbReference type="SAM" id="Phobius"/>
    </source>
</evidence>
<dbReference type="EMBL" id="CP030117">
    <property type="protein sequence ID" value="AWX55386.1"/>
    <property type="molecule type" value="Genomic_DNA"/>
</dbReference>
<evidence type="ECO:0000313" key="2">
    <source>
        <dbReference type="EMBL" id="AWX55386.1"/>
    </source>
</evidence>
<accession>A0A2Z4MFZ5</accession>